<dbReference type="EMBL" id="JBGEDP010000001">
    <property type="protein sequence ID" value="MEY8017947.1"/>
    <property type="molecule type" value="Genomic_DNA"/>
</dbReference>
<dbReference type="NCBIfam" id="NF040653">
    <property type="entry name" value="Rv1535_dom"/>
    <property type="match status" value="1"/>
</dbReference>
<organism evidence="1 2">
    <name type="scientific">Mycobacterium servetii</name>
    <dbReference type="NCBI Taxonomy" id="3237418"/>
    <lineage>
        <taxon>Bacteria</taxon>
        <taxon>Bacillati</taxon>
        <taxon>Actinomycetota</taxon>
        <taxon>Actinomycetes</taxon>
        <taxon>Mycobacteriales</taxon>
        <taxon>Mycobacteriaceae</taxon>
        <taxon>Mycobacterium</taxon>
    </lineage>
</organism>
<protein>
    <submittedName>
        <fullName evidence="1">Rv1535 family protein</fullName>
    </submittedName>
</protein>
<dbReference type="RefSeq" id="WP_369740356.1">
    <property type="nucleotide sequence ID" value="NZ_JBGEDP010000001.1"/>
</dbReference>
<accession>A0ABV4C7K9</accession>
<evidence type="ECO:0000313" key="2">
    <source>
        <dbReference type="Proteomes" id="UP001564760"/>
    </source>
</evidence>
<reference evidence="1 2" key="1">
    <citation type="submission" date="2024-08" db="EMBL/GenBank/DDBJ databases">
        <title>Mycobacterium servetensis sp. nov., a novel rapid-growing mycobacterial species recovered from a human patient in Zaragoza, Spain.</title>
        <authorList>
            <person name="Tristancho-Baro A.I."/>
            <person name="Buenestado-Serrano S."/>
            <person name="Garcia De Viedma D."/>
            <person name="Milagro-Beamonte A."/>
            <person name="Burillo N."/>
            <person name="Sanz S."/>
            <person name="Lopez-Calleja A.I."/>
            <person name="Penas-Utrilla D."/>
            <person name="Guardingo M."/>
            <person name="Garcia M.J."/>
            <person name="Vinuelas-Bayon J."/>
        </authorList>
    </citation>
    <scope>NUCLEOTIDE SEQUENCE [LARGE SCALE GENOMIC DNA]</scope>
    <source>
        <strain evidence="2">HUMS_12744610</strain>
    </source>
</reference>
<keyword evidence="2" id="KW-1185">Reference proteome</keyword>
<sequence length="63" mass="6800">MTAALYDEVPCTEKAPAFPRAHRRSPIVGGGDPLVDATARVLSIPLRQLYAALWRVGVIEVLA</sequence>
<dbReference type="Proteomes" id="UP001564760">
    <property type="component" value="Unassembled WGS sequence"/>
</dbReference>
<gene>
    <name evidence="1" type="ORF">AB8998_24755</name>
</gene>
<evidence type="ECO:0000313" key="1">
    <source>
        <dbReference type="EMBL" id="MEY8017947.1"/>
    </source>
</evidence>
<dbReference type="NCBIfam" id="NF040652">
    <property type="entry name" value="Mbox_reg_Rv1535"/>
    <property type="match status" value="1"/>
</dbReference>
<name>A0ABV4C7K9_9MYCO</name>
<comment type="caution">
    <text evidence="1">The sequence shown here is derived from an EMBL/GenBank/DDBJ whole genome shotgun (WGS) entry which is preliminary data.</text>
</comment>
<proteinExistence type="predicted"/>